<accession>A0A2G2WG15</accession>
<organism evidence="1 2">
    <name type="scientific">Capsicum baccatum</name>
    <name type="common">Peruvian pepper</name>
    <dbReference type="NCBI Taxonomy" id="33114"/>
    <lineage>
        <taxon>Eukaryota</taxon>
        <taxon>Viridiplantae</taxon>
        <taxon>Streptophyta</taxon>
        <taxon>Embryophyta</taxon>
        <taxon>Tracheophyta</taxon>
        <taxon>Spermatophyta</taxon>
        <taxon>Magnoliopsida</taxon>
        <taxon>eudicotyledons</taxon>
        <taxon>Gunneridae</taxon>
        <taxon>Pentapetalae</taxon>
        <taxon>asterids</taxon>
        <taxon>lamiids</taxon>
        <taxon>Solanales</taxon>
        <taxon>Solanaceae</taxon>
        <taxon>Solanoideae</taxon>
        <taxon>Capsiceae</taxon>
        <taxon>Capsicum</taxon>
    </lineage>
</organism>
<protein>
    <submittedName>
        <fullName evidence="1">G2/mitotic-specific cyclin-2</fullName>
    </submittedName>
</protein>
<evidence type="ECO:0000313" key="1">
    <source>
        <dbReference type="EMBL" id="PHT44109.1"/>
    </source>
</evidence>
<dbReference type="EMBL" id="MLFT02000007">
    <property type="protein sequence ID" value="PHT44109.1"/>
    <property type="molecule type" value="Genomic_DNA"/>
</dbReference>
<proteinExistence type="predicted"/>
<reference evidence="2" key="2">
    <citation type="journal article" date="2017" name="J. Anim. Genet.">
        <title>Multiple reference genome sequences of hot pepper reveal the massive evolution of plant disease resistance genes by retroduplication.</title>
        <authorList>
            <person name="Kim S."/>
            <person name="Park J."/>
            <person name="Yeom S.-I."/>
            <person name="Kim Y.-M."/>
            <person name="Seo E."/>
            <person name="Kim K.-T."/>
            <person name="Kim M.-S."/>
            <person name="Lee J.M."/>
            <person name="Cheong K."/>
            <person name="Shin H.-S."/>
            <person name="Kim S.-B."/>
            <person name="Han K."/>
            <person name="Lee J."/>
            <person name="Park M."/>
            <person name="Lee H.-A."/>
            <person name="Lee H.-Y."/>
            <person name="Lee Y."/>
            <person name="Oh S."/>
            <person name="Lee J.H."/>
            <person name="Choi E."/>
            <person name="Choi E."/>
            <person name="Lee S.E."/>
            <person name="Jeon J."/>
            <person name="Kim H."/>
            <person name="Choi G."/>
            <person name="Song H."/>
            <person name="Lee J."/>
            <person name="Lee S.-C."/>
            <person name="Kwon J.-K."/>
            <person name="Lee H.-Y."/>
            <person name="Koo N."/>
            <person name="Hong Y."/>
            <person name="Kim R.W."/>
            <person name="Kang W.-H."/>
            <person name="Huh J.H."/>
            <person name="Kang B.-C."/>
            <person name="Yang T.-J."/>
            <person name="Lee Y.-H."/>
            <person name="Bennetzen J.L."/>
            <person name="Choi D."/>
        </authorList>
    </citation>
    <scope>NUCLEOTIDE SEQUENCE [LARGE SCALE GENOMIC DNA]</scope>
    <source>
        <strain evidence="2">cv. PBC81</strain>
    </source>
</reference>
<evidence type="ECO:0000313" key="2">
    <source>
        <dbReference type="Proteomes" id="UP000224567"/>
    </source>
</evidence>
<gene>
    <name evidence="1" type="ORF">CQW23_18134</name>
</gene>
<name>A0A2G2WG15_CAPBA</name>
<dbReference type="Proteomes" id="UP000224567">
    <property type="component" value="Unassembled WGS sequence"/>
</dbReference>
<keyword evidence="2" id="KW-1185">Reference proteome</keyword>
<dbReference type="STRING" id="33114.A0A2G2WG15"/>
<dbReference type="OrthoDB" id="5590282at2759"/>
<sequence>MFATTSLILHLKERIWPARVPISIKFTVSLCLFHKMIQYLEAAMDCNCRIGGNRRATGESKRPGSGDGCFFTNCLNVQMNEAAMIALEDKLTASSYAKNKLLECSKLIVWFHQKAAIGKLTGVHRK</sequence>
<dbReference type="AlphaFoldDB" id="A0A2G2WG15"/>
<reference evidence="1 2" key="1">
    <citation type="journal article" date="2017" name="Genome Biol.">
        <title>New reference genome sequences of hot pepper reveal the massive evolution of plant disease-resistance genes by retroduplication.</title>
        <authorList>
            <person name="Kim S."/>
            <person name="Park J."/>
            <person name="Yeom S.I."/>
            <person name="Kim Y.M."/>
            <person name="Seo E."/>
            <person name="Kim K.T."/>
            <person name="Kim M.S."/>
            <person name="Lee J.M."/>
            <person name="Cheong K."/>
            <person name="Shin H.S."/>
            <person name="Kim S.B."/>
            <person name="Han K."/>
            <person name="Lee J."/>
            <person name="Park M."/>
            <person name="Lee H.A."/>
            <person name="Lee H.Y."/>
            <person name="Lee Y."/>
            <person name="Oh S."/>
            <person name="Lee J.H."/>
            <person name="Choi E."/>
            <person name="Choi E."/>
            <person name="Lee S.E."/>
            <person name="Jeon J."/>
            <person name="Kim H."/>
            <person name="Choi G."/>
            <person name="Song H."/>
            <person name="Lee J."/>
            <person name="Lee S.C."/>
            <person name="Kwon J.K."/>
            <person name="Lee H.Y."/>
            <person name="Koo N."/>
            <person name="Hong Y."/>
            <person name="Kim R.W."/>
            <person name="Kang W.H."/>
            <person name="Huh J.H."/>
            <person name="Kang B.C."/>
            <person name="Yang T.J."/>
            <person name="Lee Y.H."/>
            <person name="Bennetzen J.L."/>
            <person name="Choi D."/>
        </authorList>
    </citation>
    <scope>NUCLEOTIDE SEQUENCE [LARGE SCALE GENOMIC DNA]</scope>
    <source>
        <strain evidence="2">cv. PBC81</strain>
    </source>
</reference>
<comment type="caution">
    <text evidence="1">The sequence shown here is derived from an EMBL/GenBank/DDBJ whole genome shotgun (WGS) entry which is preliminary data.</text>
</comment>